<evidence type="ECO:0000256" key="6">
    <source>
        <dbReference type="ARBA" id="ARBA00022679"/>
    </source>
</evidence>
<keyword evidence="7" id="KW-0274">FAD</keyword>
<dbReference type="Pfam" id="PF02771">
    <property type="entry name" value="Acyl-CoA_dh_N"/>
    <property type="match status" value="1"/>
</dbReference>
<dbReference type="PROSITE" id="PS00455">
    <property type="entry name" value="AMP_BINDING"/>
    <property type="match status" value="1"/>
</dbReference>
<organism evidence="10 11">
    <name type="scientific">Nocardia mangyaensis</name>
    <dbReference type="NCBI Taxonomy" id="2213200"/>
    <lineage>
        <taxon>Bacteria</taxon>
        <taxon>Bacillati</taxon>
        <taxon>Actinomycetota</taxon>
        <taxon>Actinomycetes</taxon>
        <taxon>Mycobacteriales</taxon>
        <taxon>Nocardiaceae</taxon>
        <taxon>Nocardia</taxon>
    </lineage>
</organism>
<protein>
    <recommendedName>
        <fullName evidence="9">Integrase catalytic domain-containing protein</fullName>
    </recommendedName>
</protein>
<comment type="similarity">
    <text evidence="3">Belongs to the acyl-CoA dehydrogenase family.</text>
</comment>
<keyword evidence="8" id="KW-0560">Oxidoreductase</keyword>
<dbReference type="Gene3D" id="1.10.540.10">
    <property type="entry name" value="Acyl-CoA dehydrogenase/oxidase, N-terminal domain"/>
    <property type="match status" value="1"/>
</dbReference>
<keyword evidence="4" id="KW-0436">Ligase</keyword>
<accession>A0A1J0VTM1</accession>
<keyword evidence="6" id="KW-0808">Transferase</keyword>
<gene>
    <name evidence="10" type="ORF">BOX37_17085</name>
</gene>
<dbReference type="EMBL" id="CP018082">
    <property type="protein sequence ID" value="APE35380.1"/>
    <property type="molecule type" value="Genomic_DNA"/>
</dbReference>
<dbReference type="InterPro" id="IPR036250">
    <property type="entry name" value="AcylCo_DH-like_C"/>
</dbReference>
<dbReference type="Pfam" id="PF13565">
    <property type="entry name" value="HTH_32"/>
    <property type="match status" value="1"/>
</dbReference>
<dbReference type="InterPro" id="IPR036968">
    <property type="entry name" value="Enolpyruvate_Tfrase_sf"/>
</dbReference>
<dbReference type="InterPro" id="IPR036397">
    <property type="entry name" value="RNaseH_sf"/>
</dbReference>
<evidence type="ECO:0000256" key="4">
    <source>
        <dbReference type="ARBA" id="ARBA00022598"/>
    </source>
</evidence>
<evidence type="ECO:0000259" key="9">
    <source>
        <dbReference type="PROSITE" id="PS50994"/>
    </source>
</evidence>
<dbReference type="SUPFAM" id="SSF47203">
    <property type="entry name" value="Acyl-CoA dehydrogenase C-terminal domain-like"/>
    <property type="match status" value="1"/>
</dbReference>
<dbReference type="PANTHER" id="PTHR43201">
    <property type="entry name" value="ACYL-COA SYNTHETASE"/>
    <property type="match status" value="1"/>
</dbReference>
<dbReference type="SUPFAM" id="SSF46689">
    <property type="entry name" value="Homeodomain-like"/>
    <property type="match status" value="1"/>
</dbReference>
<dbReference type="GO" id="GO:0016765">
    <property type="term" value="F:transferase activity, transferring alkyl or aryl (other than methyl) groups"/>
    <property type="evidence" value="ECO:0007669"/>
    <property type="project" value="InterPro"/>
</dbReference>
<dbReference type="Gene3D" id="3.30.300.30">
    <property type="match status" value="1"/>
</dbReference>
<dbReference type="InterPro" id="IPR037069">
    <property type="entry name" value="AcylCoA_DH/ox_N_sf"/>
</dbReference>
<evidence type="ECO:0000256" key="8">
    <source>
        <dbReference type="ARBA" id="ARBA00023002"/>
    </source>
</evidence>
<evidence type="ECO:0000313" key="11">
    <source>
        <dbReference type="Proteomes" id="UP000183810"/>
    </source>
</evidence>
<dbReference type="InterPro" id="IPR045851">
    <property type="entry name" value="AMP-bd_C_sf"/>
</dbReference>
<dbReference type="Gene3D" id="3.65.10.10">
    <property type="entry name" value="Enolpyruvate transferase domain"/>
    <property type="match status" value="2"/>
</dbReference>
<evidence type="ECO:0000256" key="3">
    <source>
        <dbReference type="ARBA" id="ARBA00009347"/>
    </source>
</evidence>
<feature type="domain" description="Integrase catalytic" evidence="9">
    <location>
        <begin position="119"/>
        <end position="308"/>
    </location>
</feature>
<dbReference type="KEGG" id="nsl:BOX37_17085"/>
<proteinExistence type="inferred from homology"/>
<dbReference type="InterPro" id="IPR042099">
    <property type="entry name" value="ANL_N_sf"/>
</dbReference>
<dbReference type="Gene3D" id="1.20.140.10">
    <property type="entry name" value="Butyryl-CoA Dehydrogenase, subunit A, domain 3"/>
    <property type="match status" value="1"/>
</dbReference>
<dbReference type="InterPro" id="IPR013792">
    <property type="entry name" value="RNA3'P_cycl/enolpyr_Trfase_a/b"/>
</dbReference>
<dbReference type="Pfam" id="PF00441">
    <property type="entry name" value="Acyl-CoA_dh_1"/>
    <property type="match status" value="1"/>
</dbReference>
<dbReference type="GO" id="GO:0050660">
    <property type="term" value="F:flavin adenine dinucleotide binding"/>
    <property type="evidence" value="ECO:0007669"/>
    <property type="project" value="InterPro"/>
</dbReference>
<dbReference type="PROSITE" id="PS50994">
    <property type="entry name" value="INTEGRASE"/>
    <property type="match status" value="1"/>
</dbReference>
<sequence length="1513" mass="166387">MQRCQTRPIAHVAAEMGISRQTASKWVNRHRRFGALGLAERSSTPHHQPRATSVEVTRRIEKMRRDKKWPARRIAHELRSDSVDIAVRTVTRQLLNLGLNRRRFIDPTGENNRSPRRIVAKRPGHMVHVDVKKVGRIPDGGGWRAHGRDSAQAKAAAAAKKRGAKAGYVYLHSAVDGFSRLAYTEALDDEKSATAQGFMDRARAFFCAHGIVFLERIVTDNGSCYRAADFAKALRGARHQRIRPYTPRHNGKVERYNRILAEEFLYAREWTSEHQRAHALGIWNIHYNYHRPHSAAGNRPPASRLRRGVTNVMASYTYIELTIAMMQNFGLTVHATPNWGRFEIEPDQLPIPCDLVMPPDIGSAAFGVAAAALHPGDVVLRGLTQLAGSAVDHPEMRFLEIAREMGVPMEPTVGGVRIAHSGIRLRPTDVDCRTIPDMLPILSVMSTFADGESTFSNIGHVRLKESDRVSAMLQLNKMGADLTLDRNVLRVRGVGGLVGARLSSFNDHRVLMSLAIAASASRGESRLTYPNAYRISYPTYLETMNGFGIAMSVEREQPLQAEPHTQPRQDARARIGAQCTLPDRVSQWAKQRPNDVAVVDTGPAGRVTTWAELDSLINALASALIKLGVQPGEPVALQLPNRTEFVIIAAATMRIGAICTPLMPILGEREIGFMLRRTQARVLFVPHRFRSRDYTTAIAHMLTNPRRGTPQDLRHVIVLPAIPLDSRAPMPNTVAWHDWNELLRGRIDHAPLPHRTCDPDSIAQLLFTSGTTGEPKGSLMTGRTLARAASMEIEHLGLNSTDVIHIPSPLAHQTGFLYGMCVAVELGVPQILQARWDPHRALEALSAYRGSFVQAATPFLSDLVKAVEAGAPAPASLRIFVVTGAAVPRGLTQRASQVLGAAVCGAFGTTETCLAALSAPGDPPSHAWGTDGRALNGVQLRITDDEGTMLEPGTEGNLEIDSPTCFQGYLGRADLTRQAFTTDGWYRTEDLAVIDEAGFVHLTGRVKDVINRGGEKVPVVEIENLLHEHPSIDDVAIVAMPDQRLGERACAFAVLNPGTDLTFHDMVSYLREHQVAQHYWPEHLELIDLLPRNAAGKTQKHVLREMAKHCARTDANDEQVSTMSATSDSANPAGEYNTLFTEITEWVRGPGEEWAERIEATGTVDDGLWTELRERGYLSLAAPKRLGGKGLSFEQWVCLMEVFSRSHASVRMIVHVVNGTWRAMDPFATEHQRDLFVRPTVAGTSRVAFALTEPGNGTGADITCCATRDGDTYYLSGEKHLITFGVRCDYWLLTARLAGSSGHEGTIALMVPRDVPGVNVLDTSQTMGVTGTDHARMLFTAAPVPMANRLGAEGDGLAVALGGFLTPSRISVAMSCVGLACRAQELAHEYASHRVTFGKTLTTRQAIQFMLAENETDIEAARQLTLHAAREWDAGSTRAAQLSSMAKLNAVEMLTRVTDRALQVHGGIGYWKTSAIERVYRDARAQRFEEGTNEIQKMIVFRELQKFAQAHPP</sequence>
<dbReference type="InterPro" id="IPR009057">
    <property type="entry name" value="Homeodomain-like_sf"/>
</dbReference>
<dbReference type="Gene3D" id="3.30.420.10">
    <property type="entry name" value="Ribonuclease H-like superfamily/Ribonuclease H"/>
    <property type="match status" value="1"/>
</dbReference>
<dbReference type="InterPro" id="IPR006091">
    <property type="entry name" value="Acyl-CoA_Oxase/DH_mid-dom"/>
</dbReference>
<evidence type="ECO:0000256" key="2">
    <source>
        <dbReference type="ARBA" id="ARBA00006432"/>
    </source>
</evidence>
<dbReference type="FunFam" id="1.20.140.10:FF:000001">
    <property type="entry name" value="Acyl-CoA dehydrogenase"/>
    <property type="match status" value="1"/>
</dbReference>
<evidence type="ECO:0000313" key="10">
    <source>
        <dbReference type="EMBL" id="APE35380.1"/>
    </source>
</evidence>
<name>A0A1J0VTM1_9NOCA</name>
<dbReference type="InterPro" id="IPR046373">
    <property type="entry name" value="Acyl-CoA_Oxase/DH_mid-dom_sf"/>
</dbReference>
<dbReference type="InterPro" id="IPR012337">
    <property type="entry name" value="RNaseH-like_sf"/>
</dbReference>
<dbReference type="GO" id="GO:0006631">
    <property type="term" value="P:fatty acid metabolic process"/>
    <property type="evidence" value="ECO:0007669"/>
    <property type="project" value="TreeGrafter"/>
</dbReference>
<dbReference type="InterPro" id="IPR047656">
    <property type="entry name" value="IS481-like_transpos"/>
</dbReference>
<dbReference type="GO" id="GO:0031956">
    <property type="term" value="F:medium-chain fatty acid-CoA ligase activity"/>
    <property type="evidence" value="ECO:0007669"/>
    <property type="project" value="TreeGrafter"/>
</dbReference>
<evidence type="ECO:0000256" key="1">
    <source>
        <dbReference type="ARBA" id="ARBA00001974"/>
    </source>
</evidence>
<dbReference type="SUPFAM" id="SSF56801">
    <property type="entry name" value="Acetyl-CoA synthetase-like"/>
    <property type="match status" value="1"/>
</dbReference>
<dbReference type="Pfam" id="PF02770">
    <property type="entry name" value="Acyl-CoA_dh_M"/>
    <property type="match status" value="1"/>
</dbReference>
<dbReference type="InterPro" id="IPR020845">
    <property type="entry name" value="AMP-binding_CS"/>
</dbReference>
<dbReference type="CDD" id="cd00567">
    <property type="entry name" value="ACAD"/>
    <property type="match status" value="1"/>
</dbReference>
<dbReference type="PANTHER" id="PTHR43201:SF5">
    <property type="entry name" value="MEDIUM-CHAIN ACYL-COA LIGASE ACSF2, MITOCHONDRIAL"/>
    <property type="match status" value="1"/>
</dbReference>
<dbReference type="InterPro" id="IPR009100">
    <property type="entry name" value="AcylCoA_DH/oxidase_NM_dom_sf"/>
</dbReference>
<dbReference type="InterPro" id="IPR009075">
    <property type="entry name" value="AcylCo_DH/oxidase_C"/>
</dbReference>
<dbReference type="GO" id="GO:0015074">
    <property type="term" value="P:DNA integration"/>
    <property type="evidence" value="ECO:0007669"/>
    <property type="project" value="InterPro"/>
</dbReference>
<dbReference type="Pfam" id="PF13683">
    <property type="entry name" value="rve_3"/>
    <property type="match status" value="1"/>
</dbReference>
<dbReference type="InterPro" id="IPR000873">
    <property type="entry name" value="AMP-dep_synth/lig_dom"/>
</dbReference>
<dbReference type="InterPro" id="IPR001986">
    <property type="entry name" value="Enolpyruvate_Tfrase_dom"/>
</dbReference>
<evidence type="ECO:0000256" key="7">
    <source>
        <dbReference type="ARBA" id="ARBA00022827"/>
    </source>
</evidence>
<dbReference type="Pfam" id="PF00275">
    <property type="entry name" value="EPSP_synthase"/>
    <property type="match status" value="1"/>
</dbReference>
<dbReference type="Pfam" id="PF00501">
    <property type="entry name" value="AMP-binding"/>
    <property type="match status" value="1"/>
</dbReference>
<dbReference type="InterPro" id="IPR025110">
    <property type="entry name" value="AMP-bd_C"/>
</dbReference>
<dbReference type="InterPro" id="IPR001584">
    <property type="entry name" value="Integrase_cat-core"/>
</dbReference>
<dbReference type="SUPFAM" id="SSF53098">
    <property type="entry name" value="Ribonuclease H-like"/>
    <property type="match status" value="1"/>
</dbReference>
<dbReference type="Gene3D" id="3.40.50.12780">
    <property type="entry name" value="N-terminal domain of ligase-like"/>
    <property type="match status" value="1"/>
</dbReference>
<comment type="similarity">
    <text evidence="2">Belongs to the ATP-dependent AMP-binding enzyme family.</text>
</comment>
<dbReference type="NCBIfam" id="NF033577">
    <property type="entry name" value="transpos_IS481"/>
    <property type="match status" value="1"/>
</dbReference>
<dbReference type="SUPFAM" id="SSF55205">
    <property type="entry name" value="EPT/RTPC-like"/>
    <property type="match status" value="1"/>
</dbReference>
<dbReference type="SUPFAM" id="SSF56645">
    <property type="entry name" value="Acyl-CoA dehydrogenase NM domain-like"/>
    <property type="match status" value="1"/>
</dbReference>
<keyword evidence="5" id="KW-0285">Flavoprotein</keyword>
<comment type="cofactor">
    <cofactor evidence="1">
        <name>FAD</name>
        <dbReference type="ChEBI" id="CHEBI:57692"/>
    </cofactor>
</comment>
<dbReference type="Gene3D" id="2.40.110.10">
    <property type="entry name" value="Butyryl-CoA Dehydrogenase, subunit A, domain 2"/>
    <property type="match status" value="1"/>
</dbReference>
<reference evidence="10" key="1">
    <citation type="submission" date="2016-11" db="EMBL/GenBank/DDBJ databases">
        <authorList>
            <person name="Jaros S."/>
            <person name="Januszkiewicz K."/>
            <person name="Wedrychowicz H."/>
        </authorList>
    </citation>
    <scope>NUCLEOTIDE SEQUENCE [LARGE SCALE GENOMIC DNA]</scope>
    <source>
        <strain evidence="10">Y48</strain>
    </source>
</reference>
<dbReference type="Pfam" id="PF13193">
    <property type="entry name" value="AMP-binding_C"/>
    <property type="match status" value="1"/>
</dbReference>
<dbReference type="GO" id="GO:0016627">
    <property type="term" value="F:oxidoreductase activity, acting on the CH-CH group of donors"/>
    <property type="evidence" value="ECO:0007669"/>
    <property type="project" value="InterPro"/>
</dbReference>
<dbReference type="GO" id="GO:0003676">
    <property type="term" value="F:nucleic acid binding"/>
    <property type="evidence" value="ECO:0007669"/>
    <property type="project" value="InterPro"/>
</dbReference>
<keyword evidence="11" id="KW-1185">Reference proteome</keyword>
<evidence type="ECO:0000256" key="5">
    <source>
        <dbReference type="ARBA" id="ARBA00022630"/>
    </source>
</evidence>
<dbReference type="Proteomes" id="UP000183810">
    <property type="component" value="Chromosome"/>
</dbReference>
<dbReference type="InterPro" id="IPR013786">
    <property type="entry name" value="AcylCoA_DH/ox_N"/>
</dbReference>